<organism evidence="1 2">
    <name type="scientific">Clostridium saccharobutylicum</name>
    <dbReference type="NCBI Taxonomy" id="169679"/>
    <lineage>
        <taxon>Bacteria</taxon>
        <taxon>Bacillati</taxon>
        <taxon>Bacillota</taxon>
        <taxon>Clostridia</taxon>
        <taxon>Eubacteriales</taxon>
        <taxon>Clostridiaceae</taxon>
        <taxon>Clostridium</taxon>
    </lineage>
</organism>
<proteinExistence type="predicted"/>
<protein>
    <submittedName>
        <fullName evidence="1">Uncharacterized protein</fullName>
    </submittedName>
</protein>
<evidence type="ECO:0000313" key="2">
    <source>
        <dbReference type="Proteomes" id="UP000191154"/>
    </source>
</evidence>
<dbReference type="AlphaFoldDB" id="A0A1S8N5S4"/>
<dbReference type="EMBL" id="LZYZ01000004">
    <property type="protein sequence ID" value="OOM11728.1"/>
    <property type="molecule type" value="Genomic_DNA"/>
</dbReference>
<dbReference type="Proteomes" id="UP000191154">
    <property type="component" value="Unassembled WGS sequence"/>
</dbReference>
<sequence length="80" mass="9157">MAATKSNMGNMGKLANNPEEFGLQADFKLNTIGDYETLFNNDIAINETISKIFKNNDEYKSFIKIDQDFMSQLKEELLKN</sequence>
<gene>
    <name evidence="1" type="ORF">CLOSAC_21550</name>
</gene>
<accession>A0A1S8N5S4</accession>
<comment type="caution">
    <text evidence="1">The sequence shown here is derived from an EMBL/GenBank/DDBJ whole genome shotgun (WGS) entry which is preliminary data.</text>
</comment>
<name>A0A1S8N5S4_CLOSA</name>
<reference evidence="1 2" key="1">
    <citation type="submission" date="2016-05" db="EMBL/GenBank/DDBJ databases">
        <title>Microbial solvent formation.</title>
        <authorList>
            <person name="Poehlein A."/>
            <person name="Montoya Solano J.D."/>
            <person name="Flitsch S."/>
            <person name="Krabben P."/>
            <person name="Duerre P."/>
            <person name="Daniel R."/>
        </authorList>
    </citation>
    <scope>NUCLEOTIDE SEQUENCE [LARGE SCALE GENOMIC DNA]</scope>
    <source>
        <strain evidence="1 2">L1-8</strain>
    </source>
</reference>
<evidence type="ECO:0000313" key="1">
    <source>
        <dbReference type="EMBL" id="OOM11728.1"/>
    </source>
</evidence>